<keyword evidence="3 10" id="KW-0436">Ligase</keyword>
<gene>
    <name evidence="16" type="ORF">DME_LOCUS3745</name>
</gene>
<dbReference type="SUPFAM" id="SSF47323">
    <property type="entry name" value="Anticodon-binding domain of a subclass of class I aminoacyl-tRNA synthetases"/>
    <property type="match status" value="1"/>
</dbReference>
<reference evidence="16 18" key="2">
    <citation type="submission" date="2018-11" db="EMBL/GenBank/DDBJ databases">
        <authorList>
            <consortium name="Pathogen Informatics"/>
        </authorList>
    </citation>
    <scope>NUCLEOTIDE SEQUENCE [LARGE SCALE GENOMIC DNA]</scope>
</reference>
<dbReference type="SUPFAM" id="SSF50677">
    <property type="entry name" value="ValRS/IleRS/LeuRS editing domain"/>
    <property type="match status" value="1"/>
</dbReference>
<dbReference type="Proteomes" id="UP000274756">
    <property type="component" value="Unassembled WGS sequence"/>
</dbReference>
<comment type="catalytic activity">
    <reaction evidence="9">
        <text>tRNA(Leu) + L-leucine + ATP = L-leucyl-tRNA(Leu) + AMP + diphosphate</text>
        <dbReference type="Rhea" id="RHEA:11688"/>
        <dbReference type="Rhea" id="RHEA-COMP:9613"/>
        <dbReference type="Rhea" id="RHEA-COMP:9622"/>
        <dbReference type="ChEBI" id="CHEBI:30616"/>
        <dbReference type="ChEBI" id="CHEBI:33019"/>
        <dbReference type="ChEBI" id="CHEBI:57427"/>
        <dbReference type="ChEBI" id="CHEBI:78442"/>
        <dbReference type="ChEBI" id="CHEBI:78494"/>
        <dbReference type="ChEBI" id="CHEBI:456215"/>
        <dbReference type="EC" id="6.1.1.4"/>
    </reaction>
</comment>
<sequence length="1155" mass="132341">MARKERRKVAELLFYEEEIQKIWEEAKVFEVDAPTDRSIAKYMVTFPYPYMNGRLHLGHTFTLSKCEFTIGYQRLLGKNCIFPFGLHCTGMPIKACADKLAREIKEFGFPPKFPLNEENPSEVVENVEDEAMKNKSKGKKSKAVAKSGGAKYQWQIMESLGLSSGEIAKFVDPNHWLKYFPQHCINDLKKMGVKVDWRRSFITTDVNPFYDSFVCWQFRKLQFSKKVRFGKRYTIFSPKDQQPCMDHDRSSGEGVGIQEYTLIKLKVLNPKPAVLSEIDKPIFYVAATLRPETMYGQTNCYLHPDMEYCAFYVNADKSEVFVATKRAARNMSYQGFTQKDGNICFVEGLEKINGKDLLGASLRSPLTIYDHIYALPMLTINYDKGTGVVTSVPSDSPDDYVAFCDLKKKKILRERFRIADEMILPFEPVPIIDIPGYGNLAAISLCEKLKIESQNEKEKLEEAKKEVYLKGFYDGIMLVGKYVGEKAAEAKKKIQTDMFESGDAAKYVEPEKKVVSRSGDECIVALCDQWYLNYGDPEWKKEAKKALSLLNTYSEEVRHNLHSTIDWLHEHACSRSYGLGSRLPWDPQYLIESLSDSTIYNAYYTVAHLLQGDSLDGSGTGKLGIRADEMTDDCWDYIFLNAAYDSSKMFISEEKLEIMRNEFLYWYPVDMRASGKDLLQNHLAYYLFNHVAIWNDHPDKWPKSFRANGHLLLNNEKMSKQTGNFLTLAETVKLFSADGMRLSLADAGDYIEDANFIFSMADAAVLRLYNLLIWVKEMMELRARNGLRTGSARTFADRVFINEMNRAIAQTADNYEKTLFKEALKTGFFEYQAYRDKYREFCGSDSEMHVDLVFRWIETQAIILSPICPHIGEKIWKILKKDSLIVCEQWPVAAPVDELVVKEAEFIDDAIKDFRARLKNYMKKRSSAEGTLPSEAVIYIAHEYLGWQRQVLLILGDMYEKCGGLLPDNKLVSRQLLSDDSLKKVSKKVMPFVQVIRENLNIHGVSALDTACRFDQAEVLRENSEYILACLELEKFDIADVTLGNVDKSIIEATRPGRPIIIFFKPEGVGIRLKFRNVDPCSGLFDANVEVLDQDDTSTVVRRLRRVNKAIKSRLKIFLFRYLDPVGGDRKLISMDKLLEGNVRIGENGRVIVII</sequence>
<dbReference type="InterPro" id="IPR002300">
    <property type="entry name" value="aa-tRNA-synth_Ia"/>
</dbReference>
<evidence type="ECO:0000256" key="2">
    <source>
        <dbReference type="ARBA" id="ARBA00013164"/>
    </source>
</evidence>
<dbReference type="Gene3D" id="3.40.50.620">
    <property type="entry name" value="HUPs"/>
    <property type="match status" value="1"/>
</dbReference>
<evidence type="ECO:0000256" key="6">
    <source>
        <dbReference type="ARBA" id="ARBA00022917"/>
    </source>
</evidence>
<evidence type="ECO:0000256" key="7">
    <source>
        <dbReference type="ARBA" id="ARBA00023146"/>
    </source>
</evidence>
<dbReference type="FunFam" id="1.10.730.10:FF:000020">
    <property type="entry name" value="Leucine--tRNA ligase cytoplasmic"/>
    <property type="match status" value="1"/>
</dbReference>
<reference evidence="19" key="1">
    <citation type="submission" date="2017-02" db="UniProtKB">
        <authorList>
            <consortium name="WormBaseParasite"/>
        </authorList>
    </citation>
    <scope>IDENTIFICATION</scope>
</reference>
<dbReference type="GO" id="GO:0002161">
    <property type="term" value="F:aminoacyl-tRNA deacylase activity"/>
    <property type="evidence" value="ECO:0007669"/>
    <property type="project" value="InterPro"/>
</dbReference>
<protein>
    <recommendedName>
        <fullName evidence="2">leucine--tRNA ligase</fullName>
        <ecNumber evidence="2">6.1.1.4</ecNumber>
    </recommendedName>
    <alternativeName>
        <fullName evidence="8">Leucyl-tRNA synthetase</fullName>
    </alternativeName>
</protein>
<dbReference type="EC" id="6.1.1.4" evidence="2"/>
<evidence type="ECO:0000313" key="18">
    <source>
        <dbReference type="Proteomes" id="UP000274756"/>
    </source>
</evidence>
<feature type="domain" description="Aminoacyl-tRNA synthetase class Ia" evidence="12">
    <location>
        <begin position="175"/>
        <end position="756"/>
    </location>
</feature>
<name>A0A0N4UQF8_DRAME</name>
<dbReference type="AlphaFoldDB" id="A0A0N4UQF8"/>
<dbReference type="Pfam" id="PF00133">
    <property type="entry name" value="tRNA-synt_1"/>
    <property type="match status" value="2"/>
</dbReference>
<keyword evidence="6 10" id="KW-0648">Protein biosynthesis</keyword>
<evidence type="ECO:0000256" key="5">
    <source>
        <dbReference type="ARBA" id="ARBA00022840"/>
    </source>
</evidence>
<dbReference type="InterPro" id="IPR055416">
    <property type="entry name" value="RBD_LARS1"/>
</dbReference>
<keyword evidence="7 10" id="KW-0030">Aminoacyl-tRNA synthetase</keyword>
<dbReference type="InterPro" id="IPR009080">
    <property type="entry name" value="tRNAsynth_Ia_anticodon-bd"/>
</dbReference>
<dbReference type="GO" id="GO:0004823">
    <property type="term" value="F:leucine-tRNA ligase activity"/>
    <property type="evidence" value="ECO:0007669"/>
    <property type="project" value="UniProtKB-EC"/>
</dbReference>
<dbReference type="Pfam" id="PF22947">
    <property type="entry name" value="ULD_3"/>
    <property type="match status" value="1"/>
</dbReference>
<evidence type="ECO:0000259" key="12">
    <source>
        <dbReference type="Pfam" id="PF00133"/>
    </source>
</evidence>
<dbReference type="InterPro" id="IPR014729">
    <property type="entry name" value="Rossmann-like_a/b/a_fold"/>
</dbReference>
<feature type="domain" description="Aminoacyl-tRNA synthetase class Ia" evidence="12">
    <location>
        <begin position="19"/>
        <end position="99"/>
    </location>
</feature>
<keyword evidence="11" id="KW-0175">Coiled coil</keyword>
<proteinExistence type="inferred from homology"/>
<keyword evidence="4 10" id="KW-0547">Nucleotide-binding</keyword>
<evidence type="ECO:0000313" key="19">
    <source>
        <dbReference type="WBParaSite" id="DME_0001024401-mRNA-1"/>
    </source>
</evidence>
<accession>A0A0N4UQF8</accession>
<dbReference type="GO" id="GO:0005524">
    <property type="term" value="F:ATP binding"/>
    <property type="evidence" value="ECO:0007669"/>
    <property type="project" value="UniProtKB-KW"/>
</dbReference>
<dbReference type="InterPro" id="IPR013155">
    <property type="entry name" value="M/V/L/I-tRNA-synth_anticd-bd"/>
</dbReference>
<dbReference type="FunFam" id="3.90.740.10:FF:000001">
    <property type="entry name" value="Leucine--tRNA ligase, cytoplasmic"/>
    <property type="match status" value="1"/>
</dbReference>
<comment type="similarity">
    <text evidence="1 10">Belongs to the class-I aminoacyl-tRNA synthetase family.</text>
</comment>
<evidence type="ECO:0000313" key="16">
    <source>
        <dbReference type="EMBL" id="VDN53772.1"/>
    </source>
</evidence>
<dbReference type="CDD" id="cd07959">
    <property type="entry name" value="Anticodon_Ia_Leu_AEc"/>
    <property type="match status" value="1"/>
</dbReference>
<dbReference type="Gene3D" id="1.10.730.10">
    <property type="entry name" value="Isoleucyl-tRNA Synthetase, Domain 1"/>
    <property type="match status" value="1"/>
</dbReference>
<feature type="domain" description="Leucine--tRNA ligase ubiquitin-like" evidence="14">
    <location>
        <begin position="1070"/>
        <end position="1149"/>
    </location>
</feature>
<evidence type="ECO:0000256" key="10">
    <source>
        <dbReference type="RuleBase" id="RU363035"/>
    </source>
</evidence>
<evidence type="ECO:0000256" key="1">
    <source>
        <dbReference type="ARBA" id="ARBA00005594"/>
    </source>
</evidence>
<organism evidence="17 19">
    <name type="scientific">Dracunculus medinensis</name>
    <name type="common">Guinea worm</name>
    <dbReference type="NCBI Taxonomy" id="318479"/>
    <lineage>
        <taxon>Eukaryota</taxon>
        <taxon>Metazoa</taxon>
        <taxon>Ecdysozoa</taxon>
        <taxon>Nematoda</taxon>
        <taxon>Chromadorea</taxon>
        <taxon>Rhabditida</taxon>
        <taxon>Spirurina</taxon>
        <taxon>Dracunculoidea</taxon>
        <taxon>Dracunculidae</taxon>
        <taxon>Dracunculus</taxon>
    </lineage>
</organism>
<dbReference type="PANTHER" id="PTHR45794">
    <property type="entry name" value="LEUCYL-TRNA SYNTHETASE"/>
    <property type="match status" value="1"/>
</dbReference>
<evidence type="ECO:0000256" key="4">
    <source>
        <dbReference type="ARBA" id="ARBA00022741"/>
    </source>
</evidence>
<dbReference type="InterPro" id="IPR009008">
    <property type="entry name" value="Val/Leu/Ile-tRNA-synth_edit"/>
</dbReference>
<dbReference type="STRING" id="318479.A0A0N4UQF8"/>
<evidence type="ECO:0000313" key="17">
    <source>
        <dbReference type="Proteomes" id="UP000038040"/>
    </source>
</evidence>
<dbReference type="SUPFAM" id="SSF52374">
    <property type="entry name" value="Nucleotidylyl transferase"/>
    <property type="match status" value="1"/>
</dbReference>
<evidence type="ECO:0000259" key="14">
    <source>
        <dbReference type="Pfam" id="PF22947"/>
    </source>
</evidence>
<evidence type="ECO:0000259" key="15">
    <source>
        <dbReference type="Pfam" id="PF24810"/>
    </source>
</evidence>
<evidence type="ECO:0000256" key="9">
    <source>
        <dbReference type="ARBA" id="ARBA00047469"/>
    </source>
</evidence>
<evidence type="ECO:0000256" key="11">
    <source>
        <dbReference type="SAM" id="Coils"/>
    </source>
</evidence>
<dbReference type="Gene3D" id="3.90.740.10">
    <property type="entry name" value="Valyl/Leucyl/Isoleucyl-tRNA synthetase, editing domain"/>
    <property type="match status" value="1"/>
</dbReference>
<dbReference type="NCBIfam" id="TIGR00395">
    <property type="entry name" value="leuS_arch"/>
    <property type="match status" value="1"/>
</dbReference>
<dbReference type="Pfam" id="PF08264">
    <property type="entry name" value="Anticodon_1"/>
    <property type="match status" value="1"/>
</dbReference>
<keyword evidence="5 10" id="KW-0067">ATP-binding</keyword>
<dbReference type="GO" id="GO:0006429">
    <property type="term" value="P:leucyl-tRNA aminoacylation"/>
    <property type="evidence" value="ECO:0007669"/>
    <property type="project" value="InterPro"/>
</dbReference>
<feature type="domain" description="Leucine--tRNA ligase RagD-binding" evidence="15">
    <location>
        <begin position="940"/>
        <end position="1012"/>
    </location>
</feature>
<evidence type="ECO:0000259" key="13">
    <source>
        <dbReference type="Pfam" id="PF08264"/>
    </source>
</evidence>
<dbReference type="InterPro" id="IPR001412">
    <property type="entry name" value="aa-tRNA-synth_I_CS"/>
</dbReference>
<dbReference type="PANTHER" id="PTHR45794:SF1">
    <property type="entry name" value="LEUCINE--TRNA LIGASE, CYTOPLASMIC"/>
    <property type="match status" value="1"/>
</dbReference>
<dbReference type="OrthoDB" id="10249672at2759"/>
<dbReference type="InterPro" id="IPR004493">
    <property type="entry name" value="Leu-tRNA-synth_Ia_arc/euk"/>
</dbReference>
<dbReference type="WBParaSite" id="DME_0001024401-mRNA-1">
    <property type="protein sequence ID" value="DME_0001024401-mRNA-1"/>
    <property type="gene ID" value="DME_0001024401"/>
</dbReference>
<dbReference type="Proteomes" id="UP000038040">
    <property type="component" value="Unplaced"/>
</dbReference>
<feature type="domain" description="Methionyl/Valyl/Leucyl/Isoleucyl-tRNA synthetase anticodon-binding" evidence="13">
    <location>
        <begin position="797"/>
        <end position="919"/>
    </location>
</feature>
<evidence type="ECO:0000256" key="8">
    <source>
        <dbReference type="ARBA" id="ARBA00030520"/>
    </source>
</evidence>
<dbReference type="EMBL" id="UYYG01000178">
    <property type="protein sequence ID" value="VDN53772.1"/>
    <property type="molecule type" value="Genomic_DNA"/>
</dbReference>
<dbReference type="InterPro" id="IPR054509">
    <property type="entry name" value="LARS1_ULD"/>
</dbReference>
<keyword evidence="18" id="KW-1185">Reference proteome</keyword>
<dbReference type="Pfam" id="PF24810">
    <property type="entry name" value="RBD_LARS1"/>
    <property type="match status" value="1"/>
</dbReference>
<dbReference type="PROSITE" id="PS00178">
    <property type="entry name" value="AA_TRNA_LIGASE_I"/>
    <property type="match status" value="1"/>
</dbReference>
<feature type="coiled-coil region" evidence="11">
    <location>
        <begin position="443"/>
        <end position="470"/>
    </location>
</feature>
<evidence type="ECO:0000256" key="3">
    <source>
        <dbReference type="ARBA" id="ARBA00022598"/>
    </source>
</evidence>